<evidence type="ECO:0000313" key="1">
    <source>
        <dbReference type="EMBL" id="OFJ49129.1"/>
    </source>
</evidence>
<sequence length="97" mass="11070">MHINDDPRWPVRCLQSQSCRTQLPPVFGSYCPKAQPASFQRLGRYGRCASEAIPLNNHLRKNPNPIQYQNKYKTKAAFAVSATMRHHGAKMRMPSSK</sequence>
<evidence type="ECO:0000313" key="2">
    <source>
        <dbReference type="Proteomes" id="UP000092634"/>
    </source>
</evidence>
<organism evidence="1 2">
    <name type="scientific">Janthinobacterium lividum</name>
    <dbReference type="NCBI Taxonomy" id="29581"/>
    <lineage>
        <taxon>Bacteria</taxon>
        <taxon>Pseudomonadati</taxon>
        <taxon>Pseudomonadota</taxon>
        <taxon>Betaproteobacteria</taxon>
        <taxon>Burkholderiales</taxon>
        <taxon>Oxalobacteraceae</taxon>
        <taxon>Janthinobacterium</taxon>
    </lineage>
</organism>
<dbReference type="Proteomes" id="UP000092634">
    <property type="component" value="Unassembled WGS sequence"/>
</dbReference>
<proteinExistence type="predicted"/>
<name>A0A1E8PU67_9BURK</name>
<protein>
    <submittedName>
        <fullName evidence="1">Uncharacterized protein</fullName>
    </submittedName>
</protein>
<dbReference type="AlphaFoldDB" id="A0A1E8PU67"/>
<gene>
    <name evidence="1" type="ORF">BA896_009815</name>
</gene>
<accession>A0A1E8PU67</accession>
<reference evidence="1 2" key="1">
    <citation type="submission" date="2016-10" db="EMBL/GenBank/DDBJ databases">
        <title>Updated version of Genome Assembly of Janthinobacterium lividum ERGS5:01.</title>
        <authorList>
            <person name="Kumar R."/>
            <person name="Acharya V."/>
            <person name="Singh D."/>
        </authorList>
    </citation>
    <scope>NUCLEOTIDE SEQUENCE [LARGE SCALE GENOMIC DNA]</scope>
    <source>
        <strain evidence="1 2">ERGS5:01</strain>
    </source>
</reference>
<dbReference type="EMBL" id="MAQB02000001">
    <property type="protein sequence ID" value="OFJ49129.1"/>
    <property type="molecule type" value="Genomic_DNA"/>
</dbReference>
<comment type="caution">
    <text evidence="1">The sequence shown here is derived from an EMBL/GenBank/DDBJ whole genome shotgun (WGS) entry which is preliminary data.</text>
</comment>